<reference evidence="2" key="1">
    <citation type="submission" date="2017-02" db="EMBL/GenBank/DDBJ databases">
        <authorList>
            <person name="Varghese N."/>
            <person name="Submissions S."/>
        </authorList>
    </citation>
    <scope>NUCLEOTIDE SEQUENCE [LARGE SCALE GENOMIC DNA]</scope>
    <source>
        <strain evidence="2">DSM 22720</strain>
    </source>
</reference>
<dbReference type="RefSeq" id="WP_269809170.1">
    <property type="nucleotide sequence ID" value="NZ_FUXU01000115.1"/>
</dbReference>
<evidence type="ECO:0000313" key="2">
    <source>
        <dbReference type="Proteomes" id="UP000190162"/>
    </source>
</evidence>
<evidence type="ECO:0000313" key="1">
    <source>
        <dbReference type="EMBL" id="SKA69366.1"/>
    </source>
</evidence>
<dbReference type="InterPro" id="IPR019596">
    <property type="entry name" value="Phage_Mu_GpM_tail_tub"/>
</dbReference>
<protein>
    <submittedName>
        <fullName evidence="1">Phage tail tube protein</fullName>
    </submittedName>
</protein>
<organism evidence="1 2">
    <name type="scientific">Enterovibrio nigricans DSM 22720</name>
    <dbReference type="NCBI Taxonomy" id="1121868"/>
    <lineage>
        <taxon>Bacteria</taxon>
        <taxon>Pseudomonadati</taxon>
        <taxon>Pseudomonadota</taxon>
        <taxon>Gammaproteobacteria</taxon>
        <taxon>Vibrionales</taxon>
        <taxon>Vibrionaceae</taxon>
        <taxon>Enterovibrio</taxon>
    </lineage>
</organism>
<name>A0A1T4VWJ5_9GAMM</name>
<accession>A0A1T4VWJ5</accession>
<dbReference type="Proteomes" id="UP000190162">
    <property type="component" value="Unassembled WGS sequence"/>
</dbReference>
<gene>
    <name evidence="1" type="ORF">SAMN02745132_04446</name>
</gene>
<dbReference type="Pfam" id="PF10618">
    <property type="entry name" value="Tail_tube"/>
    <property type="match status" value="1"/>
</dbReference>
<dbReference type="EMBL" id="FUXU01000115">
    <property type="protein sequence ID" value="SKA69366.1"/>
    <property type="molecule type" value="Genomic_DNA"/>
</dbReference>
<proteinExistence type="predicted"/>
<keyword evidence="2" id="KW-1185">Reference proteome</keyword>
<sequence>MGKILGEVVIRSNGKQLKTKKGSTLNPGGYTLTLMLGLVEFGVTLKSLLHQQSQL</sequence>
<dbReference type="AlphaFoldDB" id="A0A1T4VWJ5"/>